<sequence length="75" mass="8403">MDKESVLDVNVNTRGPTTVKKNEEEMGRQHNKSATQSKAPTVKSTSLSSHAKDKQSTEKTIKLQNRFCLLTDNEL</sequence>
<accession>A0A8S9HSW8</accession>
<dbReference type="Proteomes" id="UP000712281">
    <property type="component" value="Unassembled WGS sequence"/>
</dbReference>
<reference evidence="2" key="1">
    <citation type="submission" date="2019-12" db="EMBL/GenBank/DDBJ databases">
        <title>Genome sequencing and annotation of Brassica cretica.</title>
        <authorList>
            <person name="Studholme D.J."/>
            <person name="Sarris P.F."/>
        </authorList>
    </citation>
    <scope>NUCLEOTIDE SEQUENCE</scope>
    <source>
        <strain evidence="3">PFS-001/15</strain>
        <strain evidence="2">PFS-102/07</strain>
        <tissue evidence="2">Leaf</tissue>
    </source>
</reference>
<evidence type="ECO:0000256" key="1">
    <source>
        <dbReference type="SAM" id="MobiDB-lite"/>
    </source>
</evidence>
<proteinExistence type="predicted"/>
<dbReference type="EMBL" id="QGKY02001250">
    <property type="protein sequence ID" value="KAF2560400.1"/>
    <property type="molecule type" value="Genomic_DNA"/>
</dbReference>
<protein>
    <submittedName>
        <fullName evidence="2">Uncharacterized protein</fullName>
    </submittedName>
</protein>
<organism evidence="2">
    <name type="scientific">Brassica cretica</name>
    <name type="common">Mustard</name>
    <dbReference type="NCBI Taxonomy" id="69181"/>
    <lineage>
        <taxon>Eukaryota</taxon>
        <taxon>Viridiplantae</taxon>
        <taxon>Streptophyta</taxon>
        <taxon>Embryophyta</taxon>
        <taxon>Tracheophyta</taxon>
        <taxon>Spermatophyta</taxon>
        <taxon>Magnoliopsida</taxon>
        <taxon>eudicotyledons</taxon>
        <taxon>Gunneridae</taxon>
        <taxon>Pentapetalae</taxon>
        <taxon>rosids</taxon>
        <taxon>malvids</taxon>
        <taxon>Brassicales</taxon>
        <taxon>Brassicaceae</taxon>
        <taxon>Brassiceae</taxon>
        <taxon>Brassica</taxon>
    </lineage>
</organism>
<feature type="compositionally biased region" description="Basic and acidic residues" evidence="1">
    <location>
        <begin position="50"/>
        <end position="59"/>
    </location>
</feature>
<gene>
    <name evidence="3" type="ORF">F2Q68_00006808</name>
    <name evidence="2" type="ORF">F2Q70_00014926</name>
</gene>
<feature type="compositionally biased region" description="Polar residues" evidence="1">
    <location>
        <begin position="32"/>
        <end position="49"/>
    </location>
</feature>
<comment type="caution">
    <text evidence="2">The sequence shown here is derived from an EMBL/GenBank/DDBJ whole genome shotgun (WGS) entry which is preliminary data.</text>
</comment>
<dbReference type="AlphaFoldDB" id="A0A8S9HSW8"/>
<name>A0A8S9HSW8_BRACR</name>
<dbReference type="EMBL" id="QGKW02001660">
    <property type="protein sequence ID" value="KAF2577762.1"/>
    <property type="molecule type" value="Genomic_DNA"/>
</dbReference>
<evidence type="ECO:0000313" key="2">
    <source>
        <dbReference type="EMBL" id="KAF2560400.1"/>
    </source>
</evidence>
<feature type="region of interest" description="Disordered" evidence="1">
    <location>
        <begin position="1"/>
        <end position="59"/>
    </location>
</feature>
<evidence type="ECO:0000313" key="3">
    <source>
        <dbReference type="EMBL" id="KAF2577762.1"/>
    </source>
</evidence>